<proteinExistence type="predicted"/>
<dbReference type="Pfam" id="PF11374">
    <property type="entry name" value="DUF3176"/>
    <property type="match status" value="1"/>
</dbReference>
<dbReference type="EMBL" id="KB707430">
    <property type="protein sequence ID" value="EMR62426.1"/>
    <property type="molecule type" value="Genomic_DNA"/>
</dbReference>
<dbReference type="InterPro" id="IPR021514">
    <property type="entry name" value="DUF3176"/>
</dbReference>
<gene>
    <name evidence="2" type="ORF">UCREL1_10642</name>
</gene>
<sequence>MVPVASVISQARWIRFSDFGHRRFHKLREFEMFDDASRGPWGSLQLLWEFKGLHISCLGAALTILSLAFSTFSQQLITVRTDRVPDDSQGQAGVVSSGRWVKSVIGYSTSWAPLAPTKLAMYEGFMSPNIDIPQVFDYMDSDHCRLSLESGLTVSGWCGYADFMTSFEIETGGSGRVFESSDPRMIKADAPNLIIEFGALGIPRSKSPEATLNESLAAECALWYCLQAHEVSMQLGELSDTTVATWGEAVRGAPGDLNANVTFTNVPGSFNVDPDQPYGVAEMQMYTMRNYANNTIFGNVSTDGAVGVVLSSTDYAEGMHNSFDDVDAWIARLARSMTNDVRVNGTTAADGTRYRGTVLADQVLLVVRWGWIAYPAGLMALMMAYLAIEMVRTAHSGVGPWKSDVLLPVCMQIDEKVTSQASEGLGELGGIAKRIGDYRVRMKMEDNGIVGFDVENNTHAFQYIPDQSGPH</sequence>
<keyword evidence="1" id="KW-1133">Transmembrane helix</keyword>
<name>M7SXX3_EUTLA</name>
<dbReference type="PANTHER" id="PTHR35394">
    <property type="entry name" value="DUF3176 DOMAIN-CONTAINING PROTEIN"/>
    <property type="match status" value="1"/>
</dbReference>
<dbReference type="eggNOG" id="ENOG502RS8C">
    <property type="taxonomic scope" value="Eukaryota"/>
</dbReference>
<dbReference type="STRING" id="1287681.M7SXX3"/>
<dbReference type="AlphaFoldDB" id="M7SXX3"/>
<dbReference type="PANTHER" id="PTHR35394:SF5">
    <property type="entry name" value="DUF3176 DOMAIN-CONTAINING PROTEIN"/>
    <property type="match status" value="1"/>
</dbReference>
<dbReference type="KEGG" id="ela:UCREL1_10642"/>
<feature type="transmembrane region" description="Helical" evidence="1">
    <location>
        <begin position="369"/>
        <end position="388"/>
    </location>
</feature>
<evidence type="ECO:0000313" key="2">
    <source>
        <dbReference type="EMBL" id="EMR62426.1"/>
    </source>
</evidence>
<organism evidence="2 3">
    <name type="scientific">Eutypa lata (strain UCR-EL1)</name>
    <name type="common">Grapevine dieback disease fungus</name>
    <name type="synonym">Eutypa armeniacae</name>
    <dbReference type="NCBI Taxonomy" id="1287681"/>
    <lineage>
        <taxon>Eukaryota</taxon>
        <taxon>Fungi</taxon>
        <taxon>Dikarya</taxon>
        <taxon>Ascomycota</taxon>
        <taxon>Pezizomycotina</taxon>
        <taxon>Sordariomycetes</taxon>
        <taxon>Xylariomycetidae</taxon>
        <taxon>Xylariales</taxon>
        <taxon>Diatrypaceae</taxon>
        <taxon>Eutypa</taxon>
    </lineage>
</organism>
<keyword evidence="3" id="KW-1185">Reference proteome</keyword>
<protein>
    <submittedName>
        <fullName evidence="2">Putative arginase family protein</fullName>
    </submittedName>
</protein>
<keyword evidence="1" id="KW-0812">Transmembrane</keyword>
<dbReference type="HOGENOM" id="CLU_015092_1_2_1"/>
<evidence type="ECO:0000313" key="3">
    <source>
        <dbReference type="Proteomes" id="UP000012174"/>
    </source>
</evidence>
<keyword evidence="1" id="KW-0472">Membrane</keyword>
<accession>M7SXX3</accession>
<evidence type="ECO:0000256" key="1">
    <source>
        <dbReference type="SAM" id="Phobius"/>
    </source>
</evidence>
<reference evidence="3" key="1">
    <citation type="journal article" date="2013" name="Genome Announc.">
        <title>Draft genome sequence of the grapevine dieback fungus Eutypa lata UCR-EL1.</title>
        <authorList>
            <person name="Blanco-Ulate B."/>
            <person name="Rolshausen P.E."/>
            <person name="Cantu D."/>
        </authorList>
    </citation>
    <scope>NUCLEOTIDE SEQUENCE [LARGE SCALE GENOMIC DNA]</scope>
    <source>
        <strain evidence="3">UCR-EL1</strain>
    </source>
</reference>
<dbReference type="Proteomes" id="UP000012174">
    <property type="component" value="Unassembled WGS sequence"/>
</dbReference>
<dbReference type="OMA" id="HTIIRGA"/>
<dbReference type="OrthoDB" id="5242705at2759"/>